<feature type="region of interest" description="Disordered" evidence="4">
    <location>
        <begin position="305"/>
        <end position="328"/>
    </location>
</feature>
<name>A0A6A5V3R0_9PLEO</name>
<reference evidence="5" key="1">
    <citation type="journal article" date="2020" name="Stud. Mycol.">
        <title>101 Dothideomycetes genomes: a test case for predicting lifestyles and emergence of pathogens.</title>
        <authorList>
            <person name="Haridas S."/>
            <person name="Albert R."/>
            <person name="Binder M."/>
            <person name="Bloem J."/>
            <person name="Labutti K."/>
            <person name="Salamov A."/>
            <person name="Andreopoulos B."/>
            <person name="Baker S."/>
            <person name="Barry K."/>
            <person name="Bills G."/>
            <person name="Bluhm B."/>
            <person name="Cannon C."/>
            <person name="Castanera R."/>
            <person name="Culley D."/>
            <person name="Daum C."/>
            <person name="Ezra D."/>
            <person name="Gonzalez J."/>
            <person name="Henrissat B."/>
            <person name="Kuo A."/>
            <person name="Liang C."/>
            <person name="Lipzen A."/>
            <person name="Lutzoni F."/>
            <person name="Magnuson J."/>
            <person name="Mondo S."/>
            <person name="Nolan M."/>
            <person name="Ohm R."/>
            <person name="Pangilinan J."/>
            <person name="Park H.-J."/>
            <person name="Ramirez L."/>
            <person name="Alfaro M."/>
            <person name="Sun H."/>
            <person name="Tritt A."/>
            <person name="Yoshinaga Y."/>
            <person name="Zwiers L.-H."/>
            <person name="Turgeon B."/>
            <person name="Goodwin S."/>
            <person name="Spatafora J."/>
            <person name="Crous P."/>
            <person name="Grigoriev I."/>
        </authorList>
    </citation>
    <scope>NUCLEOTIDE SEQUENCE</scope>
    <source>
        <strain evidence="5">CBS 107.79</strain>
    </source>
</reference>
<dbReference type="OrthoDB" id="3642840at2759"/>
<keyword evidence="3" id="KW-0862">Zinc</keyword>
<feature type="compositionally biased region" description="Basic and acidic residues" evidence="4">
    <location>
        <begin position="100"/>
        <end position="116"/>
    </location>
</feature>
<evidence type="ECO:0000256" key="1">
    <source>
        <dbReference type="ARBA" id="ARBA00022723"/>
    </source>
</evidence>
<dbReference type="Proteomes" id="UP000800036">
    <property type="component" value="Unassembled WGS sequence"/>
</dbReference>
<protein>
    <recommendedName>
        <fullName evidence="7">Zinc finger PHD-type domain-containing protein</fullName>
    </recommendedName>
</protein>
<evidence type="ECO:0000256" key="4">
    <source>
        <dbReference type="SAM" id="MobiDB-lite"/>
    </source>
</evidence>
<sequence length="990" mass="112398">MGKAILFRWEDSDALKHHCGFCERPLSHPGARSSCFGPHAEPCHRYHQRMFMRNRGHTCDMCQHADEHHYKRHQEMCEQIRSIYESCGEDWPIIPDDEDDRGRSRSRGSDAFDSEGRSSISGKKPLKKRDKKEQKRQIRAASRTKVITQEEISYIHSVLHPAASYGNTENPNNPEEIEEIEQHLKYNAQCYNHGQKRSDIKQFAHVPDADIDFPTEMGRIFDILRIGELLKRNERNRGLRNKELVGFKALVATLQSQIINDLVLAKRDELEIRMRRAAFLRYTNRASFDIMANRYADKDWKTGEKIRPLGSNSSSSGSLTAVEEEDEMDESDLLKREEELRCFSTTTLSADADRRHIEHSHKKLRDDGMVEEVMAIKFTRDTPSKGLPKPPRTLKVVNPNTIPSSPIVFRNLWAQRSSAITKPLSVLKRSVQHLSTELPAMCPAPSSNDWLTVGEVANNKIGDAEPAHVQSSNSSSRVHAEAPQLVEKKSAEPASLEHAPVEPRKKKDRKKQREAERKARRVAEMESVAPVQTEIFSGDTEVDSPTSKLTSTKYSAHEALEEGSPVSPKHASQEEIEVSEEGLPASSDLFPSSLEVDRGGFLSLSGDTSIVGSKPSAITAPAKGGKGSNEDPLSPLPIAILPSIRTQKAQKDSPTEPAKVKDMNGHLSDIPLPTSKVARHKDWLKFASAFKVDGFSTLMFLPDHPAYDNCPFYDCPWEGTGTLDCPYHKSYCKCIDPLEPTNDKYIIYPGTEPCQIGPFNCIQSAKLMSFLEYQPETKGRLMLVEEDLFFWLYTAGRNWRVEDLSLKKLQNMTVPKNMPKVLMWEVDDYLRGYSKGWYLKQVDRFQELADKNERLRHRSCEPTITVEFLEIMRKKCETGPDDEAICYCKQNLPDNPRDDEGLVRCAYYDCPIGLFHHRCVEKLGHDKLSTWYCGSCERSMSIEAQKALHYTDSSYKNRPMPDVNSREFQPALRAVAALVDAHTMGYCERH</sequence>
<evidence type="ECO:0008006" key="7">
    <source>
        <dbReference type="Google" id="ProtNLM"/>
    </source>
</evidence>
<keyword evidence="2" id="KW-0863">Zinc-finger</keyword>
<dbReference type="InterPro" id="IPR013083">
    <property type="entry name" value="Znf_RING/FYVE/PHD"/>
</dbReference>
<evidence type="ECO:0000313" key="5">
    <source>
        <dbReference type="EMBL" id="KAF1972093.1"/>
    </source>
</evidence>
<feature type="region of interest" description="Disordered" evidence="4">
    <location>
        <begin position="615"/>
        <end position="634"/>
    </location>
</feature>
<keyword evidence="6" id="KW-1185">Reference proteome</keyword>
<gene>
    <name evidence="5" type="ORF">BU23DRAFT_165870</name>
</gene>
<organism evidence="5 6">
    <name type="scientific">Bimuria novae-zelandiae CBS 107.79</name>
    <dbReference type="NCBI Taxonomy" id="1447943"/>
    <lineage>
        <taxon>Eukaryota</taxon>
        <taxon>Fungi</taxon>
        <taxon>Dikarya</taxon>
        <taxon>Ascomycota</taxon>
        <taxon>Pezizomycotina</taxon>
        <taxon>Dothideomycetes</taxon>
        <taxon>Pleosporomycetidae</taxon>
        <taxon>Pleosporales</taxon>
        <taxon>Massarineae</taxon>
        <taxon>Didymosphaeriaceae</taxon>
        <taxon>Bimuria</taxon>
    </lineage>
</organism>
<dbReference type="PROSITE" id="PS01359">
    <property type="entry name" value="ZF_PHD_1"/>
    <property type="match status" value="1"/>
</dbReference>
<feature type="compositionally biased region" description="Basic and acidic residues" evidence="4">
    <location>
        <begin position="499"/>
        <end position="524"/>
    </location>
</feature>
<feature type="region of interest" description="Disordered" evidence="4">
    <location>
        <begin position="646"/>
        <end position="666"/>
    </location>
</feature>
<dbReference type="InterPro" id="IPR011011">
    <property type="entry name" value="Znf_FYVE_PHD"/>
</dbReference>
<keyword evidence="1" id="KW-0479">Metal-binding</keyword>
<feature type="region of interest" description="Disordered" evidence="4">
    <location>
        <begin position="465"/>
        <end position="586"/>
    </location>
</feature>
<evidence type="ECO:0000256" key="3">
    <source>
        <dbReference type="ARBA" id="ARBA00022833"/>
    </source>
</evidence>
<dbReference type="InterPro" id="IPR019786">
    <property type="entry name" value="Zinc_finger_PHD-type_CS"/>
</dbReference>
<dbReference type="SUPFAM" id="SSF57903">
    <property type="entry name" value="FYVE/PHD zinc finger"/>
    <property type="match status" value="1"/>
</dbReference>
<evidence type="ECO:0000313" key="6">
    <source>
        <dbReference type="Proteomes" id="UP000800036"/>
    </source>
</evidence>
<accession>A0A6A5V3R0</accession>
<proteinExistence type="predicted"/>
<evidence type="ECO:0000256" key="2">
    <source>
        <dbReference type="ARBA" id="ARBA00022771"/>
    </source>
</evidence>
<dbReference type="EMBL" id="ML976689">
    <property type="protein sequence ID" value="KAF1972093.1"/>
    <property type="molecule type" value="Genomic_DNA"/>
</dbReference>
<feature type="compositionally biased region" description="Polar residues" evidence="4">
    <location>
        <begin position="543"/>
        <end position="554"/>
    </location>
</feature>
<dbReference type="GO" id="GO:0008270">
    <property type="term" value="F:zinc ion binding"/>
    <property type="evidence" value="ECO:0007669"/>
    <property type="project" value="UniProtKB-KW"/>
</dbReference>
<feature type="region of interest" description="Disordered" evidence="4">
    <location>
        <begin position="94"/>
        <end position="143"/>
    </location>
</feature>
<dbReference type="Gene3D" id="3.30.40.10">
    <property type="entry name" value="Zinc/RING finger domain, C3HC4 (zinc finger)"/>
    <property type="match status" value="1"/>
</dbReference>
<dbReference type="AlphaFoldDB" id="A0A6A5V3R0"/>
<feature type="compositionally biased region" description="Basic and acidic residues" evidence="4">
    <location>
        <begin position="649"/>
        <end position="664"/>
    </location>
</feature>